<keyword evidence="3" id="KW-1185">Reference proteome</keyword>
<reference evidence="2" key="2">
    <citation type="submission" date="2020-11" db="EMBL/GenBank/DDBJ databases">
        <authorList>
            <person name="Cecchin M."/>
            <person name="Marcolungo L."/>
            <person name="Rossato M."/>
            <person name="Girolomoni L."/>
            <person name="Cosentino E."/>
            <person name="Cuine S."/>
            <person name="Li-Beisson Y."/>
            <person name="Delledonne M."/>
            <person name="Ballottari M."/>
        </authorList>
    </citation>
    <scope>NUCLEOTIDE SEQUENCE</scope>
    <source>
        <strain evidence="2">211/11P</strain>
        <tissue evidence="2">Whole cell</tissue>
    </source>
</reference>
<protein>
    <submittedName>
        <fullName evidence="2">Uncharacterized protein</fullName>
    </submittedName>
</protein>
<dbReference type="AlphaFoldDB" id="A0A9D4YZ41"/>
<accession>A0A9D4YZ41</accession>
<organism evidence="2 3">
    <name type="scientific">Chlorella vulgaris</name>
    <name type="common">Green alga</name>
    <dbReference type="NCBI Taxonomy" id="3077"/>
    <lineage>
        <taxon>Eukaryota</taxon>
        <taxon>Viridiplantae</taxon>
        <taxon>Chlorophyta</taxon>
        <taxon>core chlorophytes</taxon>
        <taxon>Trebouxiophyceae</taxon>
        <taxon>Chlorellales</taxon>
        <taxon>Chlorellaceae</taxon>
        <taxon>Chlorella clade</taxon>
        <taxon>Chlorella</taxon>
    </lineage>
</organism>
<gene>
    <name evidence="2" type="ORF">D9Q98_003594</name>
</gene>
<sequence>MIAGALTVQRVPQRHGNQRQGVRQHSRRATVISAAWTPRWEPEPEPAERFGSIFSAPWIPPSENPLTVFDARDAIEACSGLWGEERQECFAVFGVDGGRVDAFYSTVFNLEMALAQDTDPEEEASHRGKERC</sequence>
<evidence type="ECO:0000256" key="1">
    <source>
        <dbReference type="SAM" id="MobiDB-lite"/>
    </source>
</evidence>
<dbReference type="Proteomes" id="UP001055712">
    <property type="component" value="Unassembled WGS sequence"/>
</dbReference>
<dbReference type="EMBL" id="SIDB01000004">
    <property type="protein sequence ID" value="KAI3433789.1"/>
    <property type="molecule type" value="Genomic_DNA"/>
</dbReference>
<comment type="caution">
    <text evidence="2">The sequence shown here is derived from an EMBL/GenBank/DDBJ whole genome shotgun (WGS) entry which is preliminary data.</text>
</comment>
<proteinExistence type="predicted"/>
<feature type="region of interest" description="Disordered" evidence="1">
    <location>
        <begin position="1"/>
        <end position="27"/>
    </location>
</feature>
<reference evidence="2" key="1">
    <citation type="journal article" date="2019" name="Plant J.">
        <title>Chlorella vulgaris genome assembly and annotation reveals the molecular basis for metabolic acclimation to high light conditions.</title>
        <authorList>
            <person name="Cecchin M."/>
            <person name="Marcolungo L."/>
            <person name="Rossato M."/>
            <person name="Girolomoni L."/>
            <person name="Cosentino E."/>
            <person name="Cuine S."/>
            <person name="Li-Beisson Y."/>
            <person name="Delledonne M."/>
            <person name="Ballottari M."/>
        </authorList>
    </citation>
    <scope>NUCLEOTIDE SEQUENCE</scope>
    <source>
        <strain evidence="2">211/11P</strain>
    </source>
</reference>
<feature type="compositionally biased region" description="Basic residues" evidence="1">
    <location>
        <begin position="12"/>
        <end position="27"/>
    </location>
</feature>
<evidence type="ECO:0000313" key="2">
    <source>
        <dbReference type="EMBL" id="KAI3433789.1"/>
    </source>
</evidence>
<name>A0A9D4YZ41_CHLVU</name>
<dbReference type="OrthoDB" id="511609at2759"/>
<evidence type="ECO:0000313" key="3">
    <source>
        <dbReference type="Proteomes" id="UP001055712"/>
    </source>
</evidence>